<dbReference type="EMBL" id="SAUW01000004">
    <property type="protein sequence ID" value="RWR13813.1"/>
    <property type="molecule type" value="Genomic_DNA"/>
</dbReference>
<proteinExistence type="predicted"/>
<evidence type="ECO:0000256" key="1">
    <source>
        <dbReference type="SAM" id="Phobius"/>
    </source>
</evidence>
<reference evidence="2 3" key="2">
    <citation type="submission" date="2019-01" db="EMBL/GenBank/DDBJ databases">
        <authorList>
            <person name="Li Y."/>
        </authorList>
    </citation>
    <scope>NUCLEOTIDE SEQUENCE [LARGE SCALE GENOMIC DNA]</scope>
    <source>
        <strain evidence="2 3">2D-5</strain>
    </source>
</reference>
<gene>
    <name evidence="2" type="ORF">D2T33_05290</name>
</gene>
<sequence length="65" mass="7042">MTGPGIISGAVRIACLAFCAAFFSWVLLPAVLVKVDGAQGNETATFLVVTGLFYWLLRRLDEVPR</sequence>
<evidence type="ECO:0000313" key="3">
    <source>
        <dbReference type="Proteomes" id="UP000285710"/>
    </source>
</evidence>
<keyword evidence="1" id="KW-1133">Transmembrane helix</keyword>
<dbReference type="Proteomes" id="UP000285710">
    <property type="component" value="Unassembled WGS sequence"/>
</dbReference>
<dbReference type="AlphaFoldDB" id="A0A443J0C6"/>
<feature type="transmembrane region" description="Helical" evidence="1">
    <location>
        <begin position="40"/>
        <end position="57"/>
    </location>
</feature>
<keyword evidence="1" id="KW-0812">Transmembrane</keyword>
<keyword evidence="1" id="KW-0472">Membrane</keyword>
<accession>A0A443J0C6</accession>
<reference evidence="2 3" key="1">
    <citation type="submission" date="2019-01" db="EMBL/GenBank/DDBJ databases">
        <title>Sinorhodobacter populi sp. nov. isolated from the symptomatic bark tissue of Populus euramericana canker.</title>
        <authorList>
            <person name="Xu G."/>
        </authorList>
    </citation>
    <scope>NUCLEOTIDE SEQUENCE [LARGE SCALE GENOMIC DNA]</scope>
    <source>
        <strain evidence="2 3">2D-5</strain>
    </source>
</reference>
<comment type="caution">
    <text evidence="2">The sequence shown here is derived from an EMBL/GenBank/DDBJ whole genome shotgun (WGS) entry which is preliminary data.</text>
</comment>
<name>A0A443J0C6_9RHOB</name>
<evidence type="ECO:0000313" key="2">
    <source>
        <dbReference type="EMBL" id="RWR13813.1"/>
    </source>
</evidence>
<dbReference type="RefSeq" id="WP_128269096.1">
    <property type="nucleotide sequence ID" value="NZ_SAUW01000004.1"/>
</dbReference>
<protein>
    <submittedName>
        <fullName evidence="2">Uncharacterized protein</fullName>
    </submittedName>
</protein>
<feature type="transmembrane region" description="Helical" evidence="1">
    <location>
        <begin position="6"/>
        <end position="28"/>
    </location>
</feature>
<keyword evidence="3" id="KW-1185">Reference proteome</keyword>
<organism evidence="2 3">
    <name type="scientific">Paenirhodobacter populi</name>
    <dbReference type="NCBI Taxonomy" id="2306993"/>
    <lineage>
        <taxon>Bacteria</taxon>
        <taxon>Pseudomonadati</taxon>
        <taxon>Pseudomonadota</taxon>
        <taxon>Alphaproteobacteria</taxon>
        <taxon>Rhodobacterales</taxon>
        <taxon>Rhodobacter group</taxon>
        <taxon>Paenirhodobacter</taxon>
    </lineage>
</organism>